<feature type="transmembrane region" description="Helical" evidence="6">
    <location>
        <begin position="16"/>
        <end position="36"/>
    </location>
</feature>
<keyword evidence="4 6" id="KW-1133">Transmembrane helix</keyword>
<protein>
    <submittedName>
        <fullName evidence="7">Cytochrome c oxidase assembly protein</fullName>
    </submittedName>
</protein>
<evidence type="ECO:0000313" key="7">
    <source>
        <dbReference type="EMBL" id="MDU0203312.1"/>
    </source>
</evidence>
<comment type="caution">
    <text evidence="7">The sequence shown here is derived from an EMBL/GenBank/DDBJ whole genome shotgun (WGS) entry which is preliminary data.</text>
</comment>
<feature type="transmembrane region" description="Helical" evidence="6">
    <location>
        <begin position="48"/>
        <end position="67"/>
    </location>
</feature>
<keyword evidence="2" id="KW-1003">Cell membrane</keyword>
<sequence length="262" mass="29566">MTNDHFSHGSGAYSDFILILLFSVVLLLYLYAAVISSRTYKQWPFSRYTYWLIGLLCIALSVVGPIANLSHINFTAHMIGHLLLGMLAPLFIALAAPVTLILRTLPLQSARRISRILRGMPFRMLSDPLVASILNIGGLCILYTTNLYSNMHKFSILHIIVHLHIFTAGYLFTISMIYIDRPPHRTSYVYRGIIFIFTIAAHGILSKTIYVNPPLGISATQAETGAKLMYYGGDAIDTFIIIIFFYQWLKIRHPRNSLVPET</sequence>
<feature type="transmembrane region" description="Helical" evidence="6">
    <location>
        <begin position="122"/>
        <end position="144"/>
    </location>
</feature>
<proteinExistence type="predicted"/>
<feature type="transmembrane region" description="Helical" evidence="6">
    <location>
        <begin position="188"/>
        <end position="210"/>
    </location>
</feature>
<feature type="transmembrane region" description="Helical" evidence="6">
    <location>
        <begin position="156"/>
        <end position="179"/>
    </location>
</feature>
<feature type="transmembrane region" description="Helical" evidence="6">
    <location>
        <begin position="79"/>
        <end position="102"/>
    </location>
</feature>
<evidence type="ECO:0000256" key="3">
    <source>
        <dbReference type="ARBA" id="ARBA00022692"/>
    </source>
</evidence>
<comment type="subcellular location">
    <subcellularLocation>
        <location evidence="1">Cell membrane</location>
        <topology evidence="1">Multi-pass membrane protein</topology>
    </subcellularLocation>
</comment>
<dbReference type="InterPro" id="IPR019108">
    <property type="entry name" value="Caa3_assmbl_CtaG-rel"/>
</dbReference>
<feature type="transmembrane region" description="Helical" evidence="6">
    <location>
        <begin position="230"/>
        <end position="249"/>
    </location>
</feature>
<dbReference type="EMBL" id="JAWCUD010000007">
    <property type="protein sequence ID" value="MDU0203312.1"/>
    <property type="molecule type" value="Genomic_DNA"/>
</dbReference>
<accession>A0ABU3RGA1</accession>
<keyword evidence="8" id="KW-1185">Reference proteome</keyword>
<evidence type="ECO:0000256" key="2">
    <source>
        <dbReference type="ARBA" id="ARBA00022475"/>
    </source>
</evidence>
<reference evidence="7 8" key="1">
    <citation type="submission" date="2023-10" db="EMBL/GenBank/DDBJ databases">
        <title>Paenibacillus strain PFR10 Genome sequencing and assembly.</title>
        <authorList>
            <person name="Kim I."/>
        </authorList>
    </citation>
    <scope>NUCLEOTIDE SEQUENCE [LARGE SCALE GENOMIC DNA]</scope>
    <source>
        <strain evidence="7 8">PFR10</strain>
    </source>
</reference>
<evidence type="ECO:0000256" key="4">
    <source>
        <dbReference type="ARBA" id="ARBA00022989"/>
    </source>
</evidence>
<evidence type="ECO:0000256" key="1">
    <source>
        <dbReference type="ARBA" id="ARBA00004651"/>
    </source>
</evidence>
<evidence type="ECO:0000313" key="8">
    <source>
        <dbReference type="Proteomes" id="UP001260980"/>
    </source>
</evidence>
<keyword evidence="5 6" id="KW-0472">Membrane</keyword>
<gene>
    <name evidence="7" type="ORF">RQP52_19720</name>
</gene>
<dbReference type="RefSeq" id="WP_315953458.1">
    <property type="nucleotide sequence ID" value="NZ_JAWCUD010000007.1"/>
</dbReference>
<keyword evidence="3 6" id="KW-0812">Transmembrane</keyword>
<organism evidence="7 8">
    <name type="scientific">Paenibacillus violae</name>
    <dbReference type="NCBI Taxonomy" id="3077234"/>
    <lineage>
        <taxon>Bacteria</taxon>
        <taxon>Bacillati</taxon>
        <taxon>Bacillota</taxon>
        <taxon>Bacilli</taxon>
        <taxon>Bacillales</taxon>
        <taxon>Paenibacillaceae</taxon>
        <taxon>Paenibacillus</taxon>
    </lineage>
</organism>
<evidence type="ECO:0000256" key="6">
    <source>
        <dbReference type="SAM" id="Phobius"/>
    </source>
</evidence>
<dbReference type="Proteomes" id="UP001260980">
    <property type="component" value="Unassembled WGS sequence"/>
</dbReference>
<evidence type="ECO:0000256" key="5">
    <source>
        <dbReference type="ARBA" id="ARBA00023136"/>
    </source>
</evidence>
<name>A0ABU3RGA1_9BACL</name>
<dbReference type="Pfam" id="PF09678">
    <property type="entry name" value="Caa3_CtaG"/>
    <property type="match status" value="1"/>
</dbReference>